<dbReference type="InterPro" id="IPR036291">
    <property type="entry name" value="NAD(P)-bd_dom_sf"/>
</dbReference>
<gene>
    <name evidence="3" type="ORF">L2764_17030</name>
</gene>
<dbReference type="SUPFAM" id="SSF50129">
    <property type="entry name" value="GroES-like"/>
    <property type="match status" value="1"/>
</dbReference>
<dbReference type="Pfam" id="PF08240">
    <property type="entry name" value="ADH_N"/>
    <property type="match status" value="1"/>
</dbReference>
<protein>
    <submittedName>
        <fullName evidence="3">NADPH:quinone reductase</fullName>
    </submittedName>
</protein>
<dbReference type="PANTHER" id="PTHR44154:SF1">
    <property type="entry name" value="QUINONE OXIDOREDUCTASE"/>
    <property type="match status" value="1"/>
</dbReference>
<organism evidence="3 4">
    <name type="scientific">Shewanella surugensis</name>
    <dbReference type="NCBI Taxonomy" id="212020"/>
    <lineage>
        <taxon>Bacteria</taxon>
        <taxon>Pseudomonadati</taxon>
        <taxon>Pseudomonadota</taxon>
        <taxon>Gammaproteobacteria</taxon>
        <taxon>Alteromonadales</taxon>
        <taxon>Shewanellaceae</taxon>
        <taxon>Shewanella</taxon>
    </lineage>
</organism>
<evidence type="ECO:0000259" key="2">
    <source>
        <dbReference type="SMART" id="SM00829"/>
    </source>
</evidence>
<evidence type="ECO:0000256" key="1">
    <source>
        <dbReference type="ARBA" id="ARBA00022857"/>
    </source>
</evidence>
<dbReference type="Proteomes" id="UP001203423">
    <property type="component" value="Unassembled WGS sequence"/>
</dbReference>
<dbReference type="CDD" id="cd08253">
    <property type="entry name" value="zeta_crystallin"/>
    <property type="match status" value="1"/>
</dbReference>
<evidence type="ECO:0000313" key="3">
    <source>
        <dbReference type="EMBL" id="MCL1126133.1"/>
    </source>
</evidence>
<dbReference type="InterPro" id="IPR011032">
    <property type="entry name" value="GroES-like_sf"/>
</dbReference>
<dbReference type="SUPFAM" id="SSF51735">
    <property type="entry name" value="NAD(P)-binding Rossmann-fold domains"/>
    <property type="match status" value="1"/>
</dbReference>
<dbReference type="InterPro" id="IPR013149">
    <property type="entry name" value="ADH-like_C"/>
</dbReference>
<feature type="domain" description="Enoyl reductase (ER)" evidence="2">
    <location>
        <begin position="11"/>
        <end position="325"/>
    </location>
</feature>
<keyword evidence="1" id="KW-0521">NADP</keyword>
<dbReference type="InterPro" id="IPR020843">
    <property type="entry name" value="ER"/>
</dbReference>
<comment type="caution">
    <text evidence="3">The sequence shown here is derived from an EMBL/GenBank/DDBJ whole genome shotgun (WGS) entry which is preliminary data.</text>
</comment>
<dbReference type="Pfam" id="PF00107">
    <property type="entry name" value="ADH_zinc_N"/>
    <property type="match status" value="1"/>
</dbReference>
<dbReference type="InterPro" id="IPR013154">
    <property type="entry name" value="ADH-like_N"/>
</dbReference>
<dbReference type="EMBL" id="JAKIKS010000074">
    <property type="protein sequence ID" value="MCL1126133.1"/>
    <property type="molecule type" value="Genomic_DNA"/>
</dbReference>
<keyword evidence="4" id="KW-1185">Reference proteome</keyword>
<evidence type="ECO:0000313" key="4">
    <source>
        <dbReference type="Proteomes" id="UP001203423"/>
    </source>
</evidence>
<proteinExistence type="predicted"/>
<accession>A0ABT0LEM8</accession>
<sequence length="327" mass="35708">MKAMIFEQFGAAKDVLNLKEVKRPVVQQGEVLVRLHTSAVNPSDVKKRAGLFPELLSDGDIIPNSDGAGVIQAVGDGVPKARVGERVWVYQAQYGRRFGTSAEFIRIESRRAAHLPDEASFEVGACLGIPAMTAHRCVFADGPVSHKRVLITGGAGRVGYYAIQWAKMAGAFVIATASNQRDRESCLEVGADAVVNHRDADFAEQILQVSGNNQLDRVIDVQFGANLDNVLKVVKTGAVIATYSSTQVPELRLPFYKMMYLDLTLRCIMVYAMPESAKNRAINDIESALKNNKLSHRIAEIMPLKEAVKAHKMVESGTVRGCILLSI</sequence>
<dbReference type="Gene3D" id="3.40.50.720">
    <property type="entry name" value="NAD(P)-binding Rossmann-like Domain"/>
    <property type="match status" value="1"/>
</dbReference>
<dbReference type="SMART" id="SM00829">
    <property type="entry name" value="PKS_ER"/>
    <property type="match status" value="1"/>
</dbReference>
<dbReference type="InterPro" id="IPR051603">
    <property type="entry name" value="Zinc-ADH_QOR/CCCR"/>
</dbReference>
<name>A0ABT0LEM8_9GAMM</name>
<reference evidence="3 4" key="1">
    <citation type="submission" date="2022-01" db="EMBL/GenBank/DDBJ databases">
        <title>Whole genome-based taxonomy of the Shewanellaceae.</title>
        <authorList>
            <person name="Martin-Rodriguez A.J."/>
        </authorList>
    </citation>
    <scope>NUCLEOTIDE SEQUENCE [LARGE SCALE GENOMIC DNA]</scope>
    <source>
        <strain evidence="3 4">DSM 17177</strain>
    </source>
</reference>
<dbReference type="PANTHER" id="PTHR44154">
    <property type="entry name" value="QUINONE OXIDOREDUCTASE"/>
    <property type="match status" value="1"/>
</dbReference>
<dbReference type="RefSeq" id="WP_248941496.1">
    <property type="nucleotide sequence ID" value="NZ_JAKIKS010000074.1"/>
</dbReference>
<dbReference type="Gene3D" id="3.90.180.10">
    <property type="entry name" value="Medium-chain alcohol dehydrogenases, catalytic domain"/>
    <property type="match status" value="1"/>
</dbReference>